<feature type="signal peptide" evidence="1">
    <location>
        <begin position="1"/>
        <end position="18"/>
    </location>
</feature>
<evidence type="ECO:0000313" key="3">
    <source>
        <dbReference type="Proteomes" id="UP000032049"/>
    </source>
</evidence>
<dbReference type="OrthoDB" id="677565at2"/>
<dbReference type="RefSeq" id="WP_041881532.1">
    <property type="nucleotide sequence ID" value="NZ_CP157278.1"/>
</dbReference>
<gene>
    <name evidence="2" type="ORF">TH53_10480</name>
</gene>
<feature type="chain" id="PRO_5002222621" description="Outer membrane protein beta-barrel domain-containing protein" evidence="1">
    <location>
        <begin position="19"/>
        <end position="416"/>
    </location>
</feature>
<keyword evidence="1" id="KW-0732">Signal</keyword>
<accession>A0A0D0GM51</accession>
<sequence>MKRFLFCLLLGIPVLCSAQSNFQKGYVVTNVKDTLKGYIDYKEWKLNPVSIIFKSNLNAETQNFTVNNSSAWSVDGAEFYQNYLVDISMSKINISQLSVGPDTSKKREAVFLKVLQTGKNVTLFSYIDGLKQRFYILEKNSSVPYELISQQFLKSNEEHVLVNGTGYIRQLSIIMSKLDVGTAEERQRLGSLYYGEKDLMKIVAVINGQSLAKTKHAGVRFFAGTGLNISKAVYKGTISYAQPGATTKTSYSPLLSIGIDVFANPAIGKLIYRGELSLLSSKNEVSISTDQAAMANAKHTFDQVTIAFAPQLIYNLYNTNRLKCFLGGGVGLNFSAYSNNKETRYNSFRNETEITENTITMEKFNFSLPFTAGLVFNKKIEISVGYAFSSPITDYSTSSIHMQRYRIGVNYLFGKP</sequence>
<name>A0A0D0GM51_9SPHI</name>
<dbReference type="AlphaFoldDB" id="A0A0D0GM51"/>
<proteinExistence type="predicted"/>
<dbReference type="Proteomes" id="UP000032049">
    <property type="component" value="Unassembled WGS sequence"/>
</dbReference>
<dbReference type="STRING" id="1503925.TH53_10480"/>
<evidence type="ECO:0000256" key="1">
    <source>
        <dbReference type="SAM" id="SignalP"/>
    </source>
</evidence>
<dbReference type="Gene3D" id="2.40.160.20">
    <property type="match status" value="1"/>
</dbReference>
<keyword evidence="3" id="KW-1185">Reference proteome</keyword>
<organism evidence="2 3">
    <name type="scientific">Pedobacter lusitanus</name>
    <dbReference type="NCBI Taxonomy" id="1503925"/>
    <lineage>
        <taxon>Bacteria</taxon>
        <taxon>Pseudomonadati</taxon>
        <taxon>Bacteroidota</taxon>
        <taxon>Sphingobacteriia</taxon>
        <taxon>Sphingobacteriales</taxon>
        <taxon>Sphingobacteriaceae</taxon>
        <taxon>Pedobacter</taxon>
    </lineage>
</organism>
<evidence type="ECO:0008006" key="4">
    <source>
        <dbReference type="Google" id="ProtNLM"/>
    </source>
</evidence>
<dbReference type="EMBL" id="JXRA01000041">
    <property type="protein sequence ID" value="KIO77265.1"/>
    <property type="molecule type" value="Genomic_DNA"/>
</dbReference>
<reference evidence="2 3" key="1">
    <citation type="submission" date="2015-01" db="EMBL/GenBank/DDBJ databases">
        <title>Draft genome sequence of Pedobacter sp. NL19 isolated from sludge of an effluent treatment pond in an abandoned uranium mine.</title>
        <authorList>
            <person name="Santos T."/>
            <person name="Caetano T."/>
            <person name="Covas C."/>
            <person name="Cruz A."/>
            <person name="Mendo S."/>
        </authorList>
    </citation>
    <scope>NUCLEOTIDE SEQUENCE [LARGE SCALE GENOMIC DNA]</scope>
    <source>
        <strain evidence="2 3">NL19</strain>
    </source>
</reference>
<protein>
    <recommendedName>
        <fullName evidence="4">Outer membrane protein beta-barrel domain-containing protein</fullName>
    </recommendedName>
</protein>
<comment type="caution">
    <text evidence="2">The sequence shown here is derived from an EMBL/GenBank/DDBJ whole genome shotgun (WGS) entry which is preliminary data.</text>
</comment>
<evidence type="ECO:0000313" key="2">
    <source>
        <dbReference type="EMBL" id="KIO77265.1"/>
    </source>
</evidence>